<sequence length="173" mass="18902">MRTATRTRSTPATSTALAQVLKHEHERHAARLADIRRISTKLPVLDELLDALAAQRVHVDLAELRPYRRVLDLPETVTLRTGLFGDGHGATVAATLLRLGFKVVWAKQGEAVGRYDSEAIFKRGHAHVHAYVPPEWLAEACEQGHVTAATEGHHPANDVGRPMGTAAAMRTEA</sequence>
<keyword evidence="3" id="KW-1185">Reference proteome</keyword>
<reference evidence="2 3" key="1">
    <citation type="submission" date="2018-07" db="EMBL/GenBank/DDBJ databases">
        <title>Genomic Encyclopedia of Type Strains, Phase IV (KMG-IV): sequencing the most valuable type-strain genomes for metagenomic binning, comparative biology and taxonomic classification.</title>
        <authorList>
            <person name="Goeker M."/>
        </authorList>
    </citation>
    <scope>NUCLEOTIDE SEQUENCE [LARGE SCALE GENOMIC DNA]</scope>
    <source>
        <strain evidence="2 3">DSM 21352</strain>
    </source>
</reference>
<gene>
    <name evidence="2" type="ORF">DFR41_110112</name>
</gene>
<proteinExistence type="predicted"/>
<dbReference type="OrthoDB" id="8905653at2"/>
<protein>
    <submittedName>
        <fullName evidence="2">Uncharacterized protein</fullName>
    </submittedName>
</protein>
<comment type="caution">
    <text evidence="2">The sequence shown here is derived from an EMBL/GenBank/DDBJ whole genome shotgun (WGS) entry which is preliminary data.</text>
</comment>
<dbReference type="RefSeq" id="WP_114804216.1">
    <property type="nucleotide sequence ID" value="NZ_QQAV01000010.1"/>
</dbReference>
<accession>A0A370F9T4</accession>
<name>A0A370F9T4_9BURK</name>
<evidence type="ECO:0000313" key="2">
    <source>
        <dbReference type="EMBL" id="RDI20704.1"/>
    </source>
</evidence>
<organism evidence="2 3">
    <name type="scientific">Pseudacidovorax intermedius</name>
    <dbReference type="NCBI Taxonomy" id="433924"/>
    <lineage>
        <taxon>Bacteria</taxon>
        <taxon>Pseudomonadati</taxon>
        <taxon>Pseudomonadota</taxon>
        <taxon>Betaproteobacteria</taxon>
        <taxon>Burkholderiales</taxon>
        <taxon>Comamonadaceae</taxon>
        <taxon>Pseudacidovorax</taxon>
    </lineage>
</organism>
<dbReference type="Proteomes" id="UP000255265">
    <property type="component" value="Unassembled WGS sequence"/>
</dbReference>
<feature type="region of interest" description="Disordered" evidence="1">
    <location>
        <begin position="151"/>
        <end position="173"/>
    </location>
</feature>
<dbReference type="AlphaFoldDB" id="A0A370F9T4"/>
<evidence type="ECO:0000313" key="3">
    <source>
        <dbReference type="Proteomes" id="UP000255265"/>
    </source>
</evidence>
<evidence type="ECO:0000256" key="1">
    <source>
        <dbReference type="SAM" id="MobiDB-lite"/>
    </source>
</evidence>
<dbReference type="EMBL" id="QQAV01000010">
    <property type="protein sequence ID" value="RDI20704.1"/>
    <property type="molecule type" value="Genomic_DNA"/>
</dbReference>